<gene>
    <name evidence="1" type="ORF">ENSA7_79360</name>
</gene>
<dbReference type="AlphaFoldDB" id="A0A2S9XKV3"/>
<comment type="caution">
    <text evidence="1">The sequence shown here is derived from an EMBL/GenBank/DDBJ whole genome shotgun (WGS) entry which is preliminary data.</text>
</comment>
<evidence type="ECO:0000313" key="2">
    <source>
        <dbReference type="Proteomes" id="UP000238823"/>
    </source>
</evidence>
<sequence length="112" mass="11583">MIAGELEPPPKGSSVPSWLRAVVRHSSAGDPELAQASFEHALPTYATIEAPPAMVADPELGLAEILLQVPGREAGGERLFASAYARALAAGETGAPLLAKIRDKASELGITL</sequence>
<dbReference type="EMBL" id="PVNL01000147">
    <property type="protein sequence ID" value="PRP93508.1"/>
    <property type="molecule type" value="Genomic_DNA"/>
</dbReference>
<proteinExistence type="predicted"/>
<reference evidence="1 2" key="1">
    <citation type="submission" date="2018-03" db="EMBL/GenBank/DDBJ databases">
        <title>Draft Genome Sequences of the Obligatory Marine Myxobacteria Enhygromyxa salina SWB007.</title>
        <authorList>
            <person name="Poehlein A."/>
            <person name="Moghaddam J.A."/>
            <person name="Harms H."/>
            <person name="Alanjari M."/>
            <person name="Koenig G.M."/>
            <person name="Daniel R."/>
            <person name="Schaeberle T.F."/>
        </authorList>
    </citation>
    <scope>NUCLEOTIDE SEQUENCE [LARGE SCALE GENOMIC DNA]</scope>
    <source>
        <strain evidence="1 2">SWB007</strain>
    </source>
</reference>
<name>A0A2S9XKV3_9BACT</name>
<accession>A0A2S9XKV3</accession>
<protein>
    <submittedName>
        <fullName evidence="1">Uncharacterized protein</fullName>
    </submittedName>
</protein>
<dbReference type="Proteomes" id="UP000238823">
    <property type="component" value="Unassembled WGS sequence"/>
</dbReference>
<evidence type="ECO:0000313" key="1">
    <source>
        <dbReference type="EMBL" id="PRP93508.1"/>
    </source>
</evidence>
<dbReference type="RefSeq" id="WP_106094692.1">
    <property type="nucleotide sequence ID" value="NZ_PVNL01000147.1"/>
</dbReference>
<organism evidence="1 2">
    <name type="scientific">Enhygromyxa salina</name>
    <dbReference type="NCBI Taxonomy" id="215803"/>
    <lineage>
        <taxon>Bacteria</taxon>
        <taxon>Pseudomonadati</taxon>
        <taxon>Myxococcota</taxon>
        <taxon>Polyangia</taxon>
        <taxon>Nannocystales</taxon>
        <taxon>Nannocystaceae</taxon>
        <taxon>Enhygromyxa</taxon>
    </lineage>
</organism>